<evidence type="ECO:0000313" key="2">
    <source>
        <dbReference type="EMBL" id="EJD34236.1"/>
    </source>
</evidence>
<keyword evidence="3" id="KW-1185">Reference proteome</keyword>
<dbReference type="KEGG" id="adl:AURDEDRAFT_131276"/>
<gene>
    <name evidence="2" type="ORF">AURDEDRAFT_131276</name>
</gene>
<feature type="region of interest" description="Disordered" evidence="1">
    <location>
        <begin position="575"/>
        <end position="597"/>
    </location>
</feature>
<reference evidence="3" key="1">
    <citation type="journal article" date="2012" name="Science">
        <title>The Paleozoic origin of enzymatic lignin decomposition reconstructed from 31 fungal genomes.</title>
        <authorList>
            <person name="Floudas D."/>
            <person name="Binder M."/>
            <person name="Riley R."/>
            <person name="Barry K."/>
            <person name="Blanchette R.A."/>
            <person name="Henrissat B."/>
            <person name="Martinez A.T."/>
            <person name="Otillar R."/>
            <person name="Spatafora J.W."/>
            <person name="Yadav J.S."/>
            <person name="Aerts A."/>
            <person name="Benoit I."/>
            <person name="Boyd A."/>
            <person name="Carlson A."/>
            <person name="Copeland A."/>
            <person name="Coutinho P.M."/>
            <person name="de Vries R.P."/>
            <person name="Ferreira P."/>
            <person name="Findley K."/>
            <person name="Foster B."/>
            <person name="Gaskell J."/>
            <person name="Glotzer D."/>
            <person name="Gorecki P."/>
            <person name="Heitman J."/>
            <person name="Hesse C."/>
            <person name="Hori C."/>
            <person name="Igarashi K."/>
            <person name="Jurgens J.A."/>
            <person name="Kallen N."/>
            <person name="Kersten P."/>
            <person name="Kohler A."/>
            <person name="Kuees U."/>
            <person name="Kumar T.K.A."/>
            <person name="Kuo A."/>
            <person name="LaButti K."/>
            <person name="Larrondo L.F."/>
            <person name="Lindquist E."/>
            <person name="Ling A."/>
            <person name="Lombard V."/>
            <person name="Lucas S."/>
            <person name="Lundell T."/>
            <person name="Martin R."/>
            <person name="McLaughlin D.J."/>
            <person name="Morgenstern I."/>
            <person name="Morin E."/>
            <person name="Murat C."/>
            <person name="Nagy L.G."/>
            <person name="Nolan M."/>
            <person name="Ohm R.A."/>
            <person name="Patyshakuliyeva A."/>
            <person name="Rokas A."/>
            <person name="Ruiz-Duenas F.J."/>
            <person name="Sabat G."/>
            <person name="Salamov A."/>
            <person name="Samejima M."/>
            <person name="Schmutz J."/>
            <person name="Slot J.C."/>
            <person name="St John F."/>
            <person name="Stenlid J."/>
            <person name="Sun H."/>
            <person name="Sun S."/>
            <person name="Syed K."/>
            <person name="Tsang A."/>
            <person name="Wiebenga A."/>
            <person name="Young D."/>
            <person name="Pisabarro A."/>
            <person name="Eastwood D.C."/>
            <person name="Martin F."/>
            <person name="Cullen D."/>
            <person name="Grigoriev I.V."/>
            <person name="Hibbett D.S."/>
        </authorList>
    </citation>
    <scope>NUCLEOTIDE SEQUENCE [LARGE SCALE GENOMIC DNA]</scope>
    <source>
        <strain evidence="3">TFB10046</strain>
    </source>
</reference>
<dbReference type="InParanoid" id="J0LCI7"/>
<feature type="compositionally biased region" description="Polar residues" evidence="1">
    <location>
        <begin position="506"/>
        <end position="515"/>
    </location>
</feature>
<feature type="compositionally biased region" description="Polar residues" evidence="1">
    <location>
        <begin position="575"/>
        <end position="584"/>
    </location>
</feature>
<dbReference type="EMBL" id="JH687975">
    <property type="protein sequence ID" value="EJD34236.1"/>
    <property type="molecule type" value="Genomic_DNA"/>
</dbReference>
<dbReference type="Proteomes" id="UP000006514">
    <property type="component" value="Unassembled WGS sequence"/>
</dbReference>
<name>J0LCI7_AURST</name>
<feature type="region of interest" description="Disordered" evidence="1">
    <location>
        <begin position="77"/>
        <end position="158"/>
    </location>
</feature>
<feature type="compositionally biased region" description="Basic and acidic residues" evidence="1">
    <location>
        <begin position="516"/>
        <end position="525"/>
    </location>
</feature>
<organism evidence="2 3">
    <name type="scientific">Auricularia subglabra (strain TFB-10046 / SS5)</name>
    <name type="common">White-rot fungus</name>
    <name type="synonym">Auricularia delicata (strain TFB10046)</name>
    <dbReference type="NCBI Taxonomy" id="717982"/>
    <lineage>
        <taxon>Eukaryota</taxon>
        <taxon>Fungi</taxon>
        <taxon>Dikarya</taxon>
        <taxon>Basidiomycota</taxon>
        <taxon>Agaricomycotina</taxon>
        <taxon>Agaricomycetes</taxon>
        <taxon>Auriculariales</taxon>
        <taxon>Auriculariaceae</taxon>
        <taxon>Auricularia</taxon>
    </lineage>
</organism>
<evidence type="ECO:0000313" key="3">
    <source>
        <dbReference type="Proteomes" id="UP000006514"/>
    </source>
</evidence>
<proteinExistence type="predicted"/>
<accession>J0LCI7</accession>
<dbReference type="AlphaFoldDB" id="J0LCI7"/>
<feature type="region of interest" description="Disordered" evidence="1">
    <location>
        <begin position="664"/>
        <end position="687"/>
    </location>
</feature>
<feature type="region of interest" description="Disordered" evidence="1">
    <location>
        <begin position="360"/>
        <end position="379"/>
    </location>
</feature>
<protein>
    <submittedName>
        <fullName evidence="2">Uncharacterized protein</fullName>
    </submittedName>
</protein>
<feature type="region of interest" description="Disordered" evidence="1">
    <location>
        <begin position="427"/>
        <end position="548"/>
    </location>
</feature>
<feature type="compositionally biased region" description="Basic and acidic residues" evidence="1">
    <location>
        <begin position="445"/>
        <end position="454"/>
    </location>
</feature>
<evidence type="ECO:0000256" key="1">
    <source>
        <dbReference type="SAM" id="MobiDB-lite"/>
    </source>
</evidence>
<sequence length="687" mass="76160">MGQRFLWLEAVRYPRSSSFSGKTHAPLTEYQRVRRSPRATFALCSERQFTRAPFTHSARRSGPCVRVITSSPAGTIQPRFTCLHAPPSRGADGSGRIYSKSRKLSPLLEPRRRQAASDSEDAHESDQPPAEAPKASSDAVLEQEHDAATALEPEEPAVDDEELRYLGQNVADAEQSPKAARTNADRIMHEGARGSECSTHCADGSARRRFLYLRNSGATGYTFLSLIHPPLSAITDCDAPVNVLTDYSCMPSMPWTDSDTDAKMVNEKHAAFLKALESRYTLLGYVHRKYACEWPRLNSFERCWTLKFDKQSTEPLRVHADAHVKLVGAVAIAPVSEPPKRSEFPTRPVTRRHLAATALRRHEQHGHPRAVVHGGCPPLRSSDPPSRSLCYLHRRDRGAVRDSCALRIDPPLDTDRIFLSYKEMDGLKPASENNANKTVIPDATNRPHDLDEAVLRSADTSSTGARLTGAPTADMSRESRIWSPSRANHTLHESSEPRSLTRRPQSRYSACSSRGSHWDPRDNTFAKDPNPSVRPSTSPDTDDHLLSPGRRTNLVSLRHCRAWREVSICEIKLGSSDSSATSTEPLPPSDPEEMSDPVSKPALLVRHMHSIVCLRGDLPNDERSGPLKTQLLQRRAGTRWYPSSSSRPQQVITVHRPRLYTPHLSSHHAHTAGGGGESWCGKARDGG</sequence>